<dbReference type="PANTHER" id="PTHR42924:SF3">
    <property type="entry name" value="POLYMERASE_HISTIDINOL PHOSPHATASE N-TERMINAL DOMAIN-CONTAINING PROTEIN"/>
    <property type="match status" value="1"/>
</dbReference>
<dbReference type="Gene3D" id="3.20.20.140">
    <property type="entry name" value="Metal-dependent hydrolases"/>
    <property type="match status" value="1"/>
</dbReference>
<feature type="domain" description="Polymerase/histidinol phosphatase N-terminal" evidence="2">
    <location>
        <begin position="9"/>
        <end position="74"/>
    </location>
</feature>
<evidence type="ECO:0000313" key="4">
    <source>
        <dbReference type="Proteomes" id="UP000422764"/>
    </source>
</evidence>
<reference evidence="3 4" key="1">
    <citation type="submission" date="2019-12" db="EMBL/GenBank/DDBJ databases">
        <title>Genome sequenceing of Clostridium bovifaecis.</title>
        <authorList>
            <person name="Yao Y."/>
        </authorList>
    </citation>
    <scope>NUCLEOTIDE SEQUENCE [LARGE SCALE GENOMIC DNA]</scope>
    <source>
        <strain evidence="3 4">BXX</strain>
    </source>
</reference>
<evidence type="ECO:0000259" key="2">
    <source>
        <dbReference type="SMART" id="SM00481"/>
    </source>
</evidence>
<proteinExistence type="predicted"/>
<organism evidence="3 4">
    <name type="scientific">Clostridium bovifaecis</name>
    <dbReference type="NCBI Taxonomy" id="2184719"/>
    <lineage>
        <taxon>Bacteria</taxon>
        <taxon>Bacillati</taxon>
        <taxon>Bacillota</taxon>
        <taxon>Clostridia</taxon>
        <taxon>Eubacteriales</taxon>
        <taxon>Clostridiaceae</taxon>
        <taxon>Clostridium</taxon>
    </lineage>
</organism>
<dbReference type="Gene3D" id="1.10.150.650">
    <property type="match status" value="1"/>
</dbReference>
<dbReference type="PANTHER" id="PTHR42924">
    <property type="entry name" value="EXONUCLEASE"/>
    <property type="match status" value="1"/>
</dbReference>
<dbReference type="CDD" id="cd07438">
    <property type="entry name" value="PHP_HisPPase_AMP"/>
    <property type="match status" value="1"/>
</dbReference>
<dbReference type="InterPro" id="IPR003141">
    <property type="entry name" value="Pol/His_phosphatase_N"/>
</dbReference>
<keyword evidence="4" id="KW-1185">Reference proteome</keyword>
<dbReference type="Pfam" id="PF02811">
    <property type="entry name" value="PHP"/>
    <property type="match status" value="1"/>
</dbReference>
<dbReference type="Proteomes" id="UP000422764">
    <property type="component" value="Chromosome"/>
</dbReference>
<dbReference type="InterPro" id="IPR016195">
    <property type="entry name" value="Pol/histidinol_Pase-like"/>
</dbReference>
<dbReference type="AlphaFoldDB" id="A0A6I6F583"/>
<sequence>MALSRESRVDLHIHSNASDGTHSPKELVQEAVENNIGLMALTDHDEIENIEEVKSLTKEKGIAFLPGIEISSTFQDKLYHILAYGTDNGNKELMKLIDHNKHMLNKRNDDSIKYLIEKGYEIDLSEYEKYEYDKRKGGWKSLSFLIEKGICRDVGDYFNRLFYKQKTILFPEFSSTEIVVRTIKNAGGIPILAHPYYEKDNTSIPEKLSRFIDIGIEGVECFHPNHSYDIINKCLEWCKAKGIIITAGSDFHGGFIETRRMGIPEAKIKDINLGDLESKIIY</sequence>
<dbReference type="GO" id="GO:0004534">
    <property type="term" value="F:5'-3' RNA exonuclease activity"/>
    <property type="evidence" value="ECO:0007669"/>
    <property type="project" value="TreeGrafter"/>
</dbReference>
<dbReference type="EMBL" id="CP046522">
    <property type="protein sequence ID" value="QGU95637.1"/>
    <property type="molecule type" value="Genomic_DNA"/>
</dbReference>
<dbReference type="SUPFAM" id="SSF89550">
    <property type="entry name" value="PHP domain-like"/>
    <property type="match status" value="1"/>
</dbReference>
<evidence type="ECO:0000256" key="1">
    <source>
        <dbReference type="SAM" id="MobiDB-lite"/>
    </source>
</evidence>
<dbReference type="InterPro" id="IPR052018">
    <property type="entry name" value="PHP_domain"/>
</dbReference>
<gene>
    <name evidence="3" type="ORF">GOM49_11550</name>
</gene>
<feature type="compositionally biased region" description="Basic and acidic residues" evidence="1">
    <location>
        <begin position="1"/>
        <end position="13"/>
    </location>
</feature>
<protein>
    <submittedName>
        <fullName evidence="3">PHP domain-containing protein</fullName>
    </submittedName>
</protein>
<dbReference type="SMART" id="SM00481">
    <property type="entry name" value="POLIIIAc"/>
    <property type="match status" value="1"/>
</dbReference>
<accession>A0A6I6F583</accession>
<name>A0A6I6F583_9CLOT</name>
<feature type="region of interest" description="Disordered" evidence="1">
    <location>
        <begin position="1"/>
        <end position="24"/>
    </location>
</feature>
<dbReference type="InterPro" id="IPR004013">
    <property type="entry name" value="PHP_dom"/>
</dbReference>
<evidence type="ECO:0000313" key="3">
    <source>
        <dbReference type="EMBL" id="QGU95637.1"/>
    </source>
</evidence>
<dbReference type="GO" id="GO:0035312">
    <property type="term" value="F:5'-3' DNA exonuclease activity"/>
    <property type="evidence" value="ECO:0007669"/>
    <property type="project" value="TreeGrafter"/>
</dbReference>